<dbReference type="PANTHER" id="PTHR11748">
    <property type="entry name" value="D-LACTATE DEHYDROGENASE"/>
    <property type="match status" value="1"/>
</dbReference>
<keyword evidence="5" id="KW-0560">Oxidoreductase</keyword>
<gene>
    <name evidence="10" type="ORF">A3F84_21165</name>
</gene>
<evidence type="ECO:0000256" key="1">
    <source>
        <dbReference type="ARBA" id="ARBA00001974"/>
    </source>
</evidence>
<comment type="cofactor">
    <cofactor evidence="1">
        <name>FAD</name>
        <dbReference type="ChEBI" id="CHEBI:57692"/>
    </cofactor>
</comment>
<dbReference type="Gene3D" id="1.10.45.10">
    <property type="entry name" value="Vanillyl-alcohol Oxidase, Chain A, domain 4"/>
    <property type="match status" value="1"/>
</dbReference>
<dbReference type="InterPro" id="IPR017896">
    <property type="entry name" value="4Fe4S_Fe-S-bd"/>
</dbReference>
<evidence type="ECO:0000259" key="9">
    <source>
        <dbReference type="PROSITE" id="PS51387"/>
    </source>
</evidence>
<dbReference type="GO" id="GO:1903457">
    <property type="term" value="P:lactate catabolic process"/>
    <property type="evidence" value="ECO:0007669"/>
    <property type="project" value="TreeGrafter"/>
</dbReference>
<dbReference type="InterPro" id="IPR017900">
    <property type="entry name" value="4Fe4S_Fe_S_CS"/>
</dbReference>
<comment type="caution">
    <text evidence="10">The sequence shown here is derived from an EMBL/GenBank/DDBJ whole genome shotgun (WGS) entry which is preliminary data.</text>
</comment>
<evidence type="ECO:0000256" key="5">
    <source>
        <dbReference type="ARBA" id="ARBA00023002"/>
    </source>
</evidence>
<feature type="region of interest" description="Disordered" evidence="8">
    <location>
        <begin position="710"/>
        <end position="736"/>
    </location>
</feature>
<evidence type="ECO:0000313" key="11">
    <source>
        <dbReference type="Proteomes" id="UP000178606"/>
    </source>
</evidence>
<organism evidence="10 11">
    <name type="scientific">Handelsmanbacteria sp. (strain RIFCSPLOWO2_12_FULL_64_10)</name>
    <dbReference type="NCBI Taxonomy" id="1817868"/>
    <lineage>
        <taxon>Bacteria</taxon>
        <taxon>Candidatus Handelsmaniibacteriota</taxon>
    </lineage>
</organism>
<dbReference type="SUPFAM" id="SSF46548">
    <property type="entry name" value="alpha-helical ferredoxin"/>
    <property type="match status" value="1"/>
</dbReference>
<evidence type="ECO:0000256" key="2">
    <source>
        <dbReference type="ARBA" id="ARBA00022630"/>
    </source>
</evidence>
<dbReference type="PROSITE" id="PS00198">
    <property type="entry name" value="4FE4S_FER_1"/>
    <property type="match status" value="1"/>
</dbReference>
<reference evidence="10 11" key="1">
    <citation type="journal article" date="2016" name="Nat. Commun.">
        <title>Thousands of microbial genomes shed light on interconnected biogeochemical processes in an aquifer system.</title>
        <authorList>
            <person name="Anantharaman K."/>
            <person name="Brown C.T."/>
            <person name="Hug L.A."/>
            <person name="Sharon I."/>
            <person name="Castelle C.J."/>
            <person name="Probst A.J."/>
            <person name="Thomas B.C."/>
            <person name="Singh A."/>
            <person name="Wilkins M.J."/>
            <person name="Karaoz U."/>
            <person name="Brodie E.L."/>
            <person name="Williams K.H."/>
            <person name="Hubbard S.S."/>
            <person name="Banfield J.F."/>
        </authorList>
    </citation>
    <scope>NUCLEOTIDE SEQUENCE [LARGE SCALE GENOMIC DNA]</scope>
    <source>
        <strain evidence="11">RIFCSPLOWO2_12_FULL_64_10</strain>
    </source>
</reference>
<dbReference type="Pfam" id="PF01565">
    <property type="entry name" value="FAD_binding_4"/>
    <property type="match status" value="1"/>
</dbReference>
<dbReference type="Gene3D" id="3.30.465.10">
    <property type="match status" value="1"/>
</dbReference>
<dbReference type="SUPFAM" id="SSF55103">
    <property type="entry name" value="FAD-linked oxidases, C-terminal domain"/>
    <property type="match status" value="1"/>
</dbReference>
<evidence type="ECO:0000256" key="6">
    <source>
        <dbReference type="ARBA" id="ARBA00023004"/>
    </source>
</evidence>
<feature type="compositionally biased region" description="Basic and acidic residues" evidence="8">
    <location>
        <begin position="712"/>
        <end position="736"/>
    </location>
</feature>
<dbReference type="Pfam" id="PF02754">
    <property type="entry name" value="CCG"/>
    <property type="match status" value="1"/>
</dbReference>
<dbReference type="PROSITE" id="PS51387">
    <property type="entry name" value="FAD_PCMH"/>
    <property type="match status" value="1"/>
</dbReference>
<accession>A0A1F6D3N2</accession>
<dbReference type="InterPro" id="IPR016166">
    <property type="entry name" value="FAD-bd_PCMH"/>
</dbReference>
<dbReference type="Pfam" id="PF13183">
    <property type="entry name" value="Fer4_8"/>
    <property type="match status" value="1"/>
</dbReference>
<dbReference type="Gene3D" id="3.30.70.2740">
    <property type="match status" value="1"/>
</dbReference>
<dbReference type="InterPro" id="IPR036318">
    <property type="entry name" value="FAD-bd_PCMH-like_sf"/>
</dbReference>
<keyword evidence="3" id="KW-0479">Metal-binding</keyword>
<evidence type="ECO:0000256" key="3">
    <source>
        <dbReference type="ARBA" id="ARBA00022723"/>
    </source>
</evidence>
<dbReference type="InterPro" id="IPR006094">
    <property type="entry name" value="Oxid_FAD_bind_N"/>
</dbReference>
<evidence type="ECO:0000256" key="7">
    <source>
        <dbReference type="ARBA" id="ARBA00023014"/>
    </source>
</evidence>
<keyword evidence="4" id="KW-0274">FAD</keyword>
<feature type="domain" description="FAD-binding PCMH-type" evidence="9">
    <location>
        <begin position="38"/>
        <end position="266"/>
    </location>
</feature>
<dbReference type="Pfam" id="PF02913">
    <property type="entry name" value="FAD-oxidase_C"/>
    <property type="match status" value="1"/>
</dbReference>
<dbReference type="GO" id="GO:0051536">
    <property type="term" value="F:iron-sulfur cluster binding"/>
    <property type="evidence" value="ECO:0007669"/>
    <property type="project" value="UniProtKB-KW"/>
</dbReference>
<evidence type="ECO:0000256" key="4">
    <source>
        <dbReference type="ARBA" id="ARBA00022827"/>
    </source>
</evidence>
<dbReference type="InterPro" id="IPR004113">
    <property type="entry name" value="FAD-bd_oxidored_4_C"/>
</dbReference>
<dbReference type="GO" id="GO:0004458">
    <property type="term" value="F:D-lactate dehydrogenase (cytochrome) activity"/>
    <property type="evidence" value="ECO:0007669"/>
    <property type="project" value="TreeGrafter"/>
</dbReference>
<dbReference type="GO" id="GO:0046872">
    <property type="term" value="F:metal ion binding"/>
    <property type="evidence" value="ECO:0007669"/>
    <property type="project" value="UniProtKB-KW"/>
</dbReference>
<dbReference type="PANTHER" id="PTHR11748:SF119">
    <property type="entry name" value="D-2-HYDROXYGLUTARATE DEHYDROGENASE"/>
    <property type="match status" value="1"/>
</dbReference>
<dbReference type="InterPro" id="IPR004017">
    <property type="entry name" value="Cys_rich_dom"/>
</dbReference>
<evidence type="ECO:0000313" key="10">
    <source>
        <dbReference type="EMBL" id="OGG55940.1"/>
    </source>
</evidence>
<keyword evidence="6" id="KW-0408">Iron</keyword>
<proteinExistence type="predicted"/>
<dbReference type="EMBL" id="MFKF01000055">
    <property type="protein sequence ID" value="OGG55940.1"/>
    <property type="molecule type" value="Genomic_DNA"/>
</dbReference>
<dbReference type="GO" id="GO:0008720">
    <property type="term" value="F:D-lactate dehydrogenase (NAD+) activity"/>
    <property type="evidence" value="ECO:0007669"/>
    <property type="project" value="TreeGrafter"/>
</dbReference>
<dbReference type="InterPro" id="IPR016164">
    <property type="entry name" value="FAD-linked_Oxase-like_C"/>
</dbReference>
<dbReference type="GO" id="GO:0071949">
    <property type="term" value="F:FAD binding"/>
    <property type="evidence" value="ECO:0007669"/>
    <property type="project" value="InterPro"/>
</dbReference>
<dbReference type="AlphaFoldDB" id="A0A1F6D3N2"/>
<sequence length="977" mass="108370">MTDKDIAPLVEELRQQIDGEVRFDELSRILYSTDASMYQIMPIGVVVPRHRGDVLATVRACARHRVPILPRCAGTSLAGQTVGRAVVMDMSKYMNAILEVNAQERWARVQPGVVLDELNAHLRPFGLMFAPDVATSNRATVGGMVGNNSSGARSLIYGKTIDHVLSLGVILSDGTETTFGPVSDQEYERKARGEGLEARIYREVKRIAEAHRGEIERRFPKVQRRVGGYNLDEIVREQPFNLAKFVTGSEGTLVTVVEVQVNLVPTPKMKALDVVHFRSIPDAMEATTTVLETGPSAVELTDKMILDLTKGNAEYARARTFLRGDPEAILVVEYYGQSQEELAGKIEDLEARLRAKGMGYECVRCLTPAEQGDVWKVRKAGVGLLMGTKGDGKPVAFVEDCCVPPERLPSYVRRFDEIVRSHGTTAAYYAHASVGVLHVRPVINTKSLDDIRKMRSIAVQVRDMVLEYGGAMSGEHGDGLARSCWNEAMFGSELYEAFREVKRVFDPYGIMNPGKIVDAQDMTENLRYGPAYRSEDLPTFFDFSADGGFHRAVEMCNGNGVCRKKIEGGMCPSFMATREEEHSTRGRANALRAAIAGQMPLTDPRLYEALDLCLECKACKSECPSNVDMAKIKYEFLARYYERHGTPLRARLFGDIARLSRIGSALAPLSNRVIGSRPHRWLLDRLIGVDRRRHLMPFVRQTFMRWVGEQTADSRKGDGRPTTDDSRKGDDGRRSSVGGRREVVLFVDTFMNYNTPGVGIAAYTLLRRAGFEVVAPDRPCCGRPMISKGMIREAIHNARRNVEVLYPYAARGAFIVGCEPSCVSALRDDYVDLLRSEEARTVARQSVTVEEFLQDRHRAGGLNIRFSDARRRVLLHGHCHQKALAGTGAALEVLRLPQGFEVSEIDSGCCGMAGSFGYEKEHYDVSIAIGEDRLFRAVRGAPDAEIAAAGISCRQQVLHGTGRQARHPVEILMDVIL</sequence>
<protein>
    <submittedName>
        <fullName evidence="10">Oxidoreductase</fullName>
    </submittedName>
</protein>
<dbReference type="InterPro" id="IPR016169">
    <property type="entry name" value="FAD-bd_PCMH_sub2"/>
</dbReference>
<evidence type="ECO:0000256" key="8">
    <source>
        <dbReference type="SAM" id="MobiDB-lite"/>
    </source>
</evidence>
<keyword evidence="2" id="KW-0285">Flavoprotein</keyword>
<dbReference type="InterPro" id="IPR016171">
    <property type="entry name" value="Vanillyl_alc_oxidase_C-sub2"/>
</dbReference>
<dbReference type="SUPFAM" id="SSF56176">
    <property type="entry name" value="FAD-binding/transporter-associated domain-like"/>
    <property type="match status" value="1"/>
</dbReference>
<name>A0A1F6D3N2_HANXR</name>
<dbReference type="Proteomes" id="UP000178606">
    <property type="component" value="Unassembled WGS sequence"/>
</dbReference>
<keyword evidence="7" id="KW-0411">Iron-sulfur</keyword>